<dbReference type="AlphaFoldDB" id="A0A1W1D359"/>
<gene>
    <name evidence="2" type="ORF">MNB_SM-3-745</name>
</gene>
<proteinExistence type="predicted"/>
<evidence type="ECO:0000313" key="2">
    <source>
        <dbReference type="EMBL" id="SFV75069.1"/>
    </source>
</evidence>
<dbReference type="EMBL" id="FPHP01000015">
    <property type="protein sequence ID" value="SFV75069.1"/>
    <property type="molecule type" value="Genomic_DNA"/>
</dbReference>
<evidence type="ECO:0000256" key="1">
    <source>
        <dbReference type="SAM" id="Phobius"/>
    </source>
</evidence>
<reference evidence="2" key="1">
    <citation type="submission" date="2016-10" db="EMBL/GenBank/DDBJ databases">
        <authorList>
            <person name="de Groot N.N."/>
        </authorList>
    </citation>
    <scope>NUCLEOTIDE SEQUENCE</scope>
</reference>
<dbReference type="SUPFAM" id="SSF160387">
    <property type="entry name" value="NosL/MerB-like"/>
    <property type="match status" value="1"/>
</dbReference>
<accession>A0A1W1D359</accession>
<keyword evidence="1" id="KW-0472">Membrane</keyword>
<protein>
    <recommendedName>
        <fullName evidence="3">Nitrous oxide reductase maturation protein, outer-membrane lipoprotein NosL</fullName>
    </recommendedName>
</protein>
<evidence type="ECO:0008006" key="3">
    <source>
        <dbReference type="Google" id="ProtNLM"/>
    </source>
</evidence>
<name>A0A1W1D359_9ZZZZ</name>
<keyword evidence="1" id="KW-0812">Transmembrane</keyword>
<sequence>MKKKFIPVLVIGFIVMLIVAIFMSMSAKKQMVVIQKNNIKRVPLPIKLHKYQDSYCGMVIDELDYAGEVVAKDGRTWFFHDHGDFVLWLKDKEFKDDVVIWVMSRDTHRWIDATKAFYTRDEKTPMGYGFGAYEKYKKGRISYEEMKLKVLRGETMNNPLIRKQILQREKNGTRDDNTSRT</sequence>
<keyword evidence="1" id="KW-1133">Transmembrane helix</keyword>
<feature type="transmembrane region" description="Helical" evidence="1">
    <location>
        <begin position="6"/>
        <end position="27"/>
    </location>
</feature>
<organism evidence="2">
    <name type="scientific">hydrothermal vent metagenome</name>
    <dbReference type="NCBI Taxonomy" id="652676"/>
    <lineage>
        <taxon>unclassified sequences</taxon>
        <taxon>metagenomes</taxon>
        <taxon>ecological metagenomes</taxon>
    </lineage>
</organism>